<evidence type="ECO:0000256" key="1">
    <source>
        <dbReference type="SAM" id="Coils"/>
    </source>
</evidence>
<dbReference type="Proteomes" id="UP000688137">
    <property type="component" value="Unassembled WGS sequence"/>
</dbReference>
<dbReference type="OMA" id="LQTDQKH"/>
<proteinExistence type="predicted"/>
<reference evidence="2" key="1">
    <citation type="submission" date="2021-01" db="EMBL/GenBank/DDBJ databases">
        <authorList>
            <consortium name="Genoscope - CEA"/>
            <person name="William W."/>
        </authorList>
    </citation>
    <scope>NUCLEOTIDE SEQUENCE</scope>
</reference>
<gene>
    <name evidence="2" type="ORF">PPRIM_AZ9-3.1.T0480220</name>
</gene>
<keyword evidence="3" id="KW-1185">Reference proteome</keyword>
<name>A0A8S1LTT9_PARPR</name>
<evidence type="ECO:0000313" key="3">
    <source>
        <dbReference type="Proteomes" id="UP000688137"/>
    </source>
</evidence>
<dbReference type="AlphaFoldDB" id="A0A8S1LTT9"/>
<organism evidence="2 3">
    <name type="scientific">Paramecium primaurelia</name>
    <dbReference type="NCBI Taxonomy" id="5886"/>
    <lineage>
        <taxon>Eukaryota</taxon>
        <taxon>Sar</taxon>
        <taxon>Alveolata</taxon>
        <taxon>Ciliophora</taxon>
        <taxon>Intramacronucleata</taxon>
        <taxon>Oligohymenophorea</taxon>
        <taxon>Peniculida</taxon>
        <taxon>Parameciidae</taxon>
        <taxon>Paramecium</taxon>
    </lineage>
</organism>
<dbReference type="EMBL" id="CAJJDM010000048">
    <property type="protein sequence ID" value="CAD8072108.1"/>
    <property type="molecule type" value="Genomic_DNA"/>
</dbReference>
<evidence type="ECO:0000313" key="2">
    <source>
        <dbReference type="EMBL" id="CAD8072108.1"/>
    </source>
</evidence>
<feature type="coiled-coil region" evidence="1">
    <location>
        <begin position="45"/>
        <end position="221"/>
    </location>
</feature>
<keyword evidence="1" id="KW-0175">Coiled coil</keyword>
<sequence length="329" mass="39231">MYQYYSQRGSIQENDYKRSFGNMFNSTKTDTLQTDQKHQGCLQRLKILIQELDRMTEAQQVANQEISQLKQELEAAKQNNQTLVLNNGFDSEILEELKLQQQKFIQYKQVKEQQIEELENELQQIHKQYKEEKLIRMDLNQKYVQKQMEVEYLQKELQKNTQEHQNQNDSGIFNQLHEDVIELQCQNKELKNINLSYQQKIEELLENQKIMEQKLKQQQLEVSFQPSPNKIQYEFSSNEQQTDSIKKYNRTKTMQPMDYTINQSLNQQPTSRPSLNILQQRLSQVQIGQINNSDNLNNQSDTIKKDILRSKPKPVENINYTKSKLVQQF</sequence>
<comment type="caution">
    <text evidence="2">The sequence shown here is derived from an EMBL/GenBank/DDBJ whole genome shotgun (WGS) entry which is preliminary data.</text>
</comment>
<protein>
    <submittedName>
        <fullName evidence="2">Uncharacterized protein</fullName>
    </submittedName>
</protein>
<accession>A0A8S1LTT9</accession>